<keyword evidence="2 3" id="KW-0833">Ubl conjugation pathway</keyword>
<feature type="region of interest" description="Disordered" evidence="4">
    <location>
        <begin position="159"/>
        <end position="189"/>
    </location>
</feature>
<dbReference type="OrthoDB" id="5867496at2759"/>
<dbReference type="InterPro" id="IPR016073">
    <property type="entry name" value="Skp1_comp_POZ"/>
</dbReference>
<dbReference type="STRING" id="1611254.A0A2G5UN99"/>
<dbReference type="SMART" id="SM00512">
    <property type="entry name" value="Skp1"/>
    <property type="match status" value="1"/>
</dbReference>
<evidence type="ECO:0000256" key="3">
    <source>
        <dbReference type="PIRNR" id="PIRNR028729"/>
    </source>
</evidence>
<evidence type="ECO:0000313" key="8">
    <source>
        <dbReference type="Proteomes" id="UP000230233"/>
    </source>
</evidence>
<dbReference type="UniPathway" id="UPA00143"/>
<dbReference type="SUPFAM" id="SSF81382">
    <property type="entry name" value="Skp1 dimerisation domain-like"/>
    <property type="match status" value="1"/>
</dbReference>
<protein>
    <recommendedName>
        <fullName evidence="3">Skp1-related protein</fullName>
    </recommendedName>
</protein>
<dbReference type="Pfam" id="PF03931">
    <property type="entry name" value="Skp1_POZ"/>
    <property type="match status" value="1"/>
</dbReference>
<comment type="function">
    <text evidence="3">Probable essential component of SCF (SKP1-CUL1-F-box protein) E3 ubiquitin-protein ligase complexes, which mediate the ubiquitination and subsequent proteasomal degradation of target proteins. Regulates cell proliferation during embryonic and larval development.</text>
</comment>
<dbReference type="InterPro" id="IPR016897">
    <property type="entry name" value="SKP1"/>
</dbReference>
<reference evidence="8" key="1">
    <citation type="submission" date="2017-10" db="EMBL/GenBank/DDBJ databases">
        <title>Rapid genome shrinkage in a self-fertile nematode reveals novel sperm competition proteins.</title>
        <authorList>
            <person name="Yin D."/>
            <person name="Schwarz E.M."/>
            <person name="Thomas C.G."/>
            <person name="Felde R.L."/>
            <person name="Korf I.F."/>
            <person name="Cutter A.D."/>
            <person name="Schartner C.M."/>
            <person name="Ralston E.J."/>
            <person name="Meyer B.J."/>
            <person name="Haag E.S."/>
        </authorList>
    </citation>
    <scope>NUCLEOTIDE SEQUENCE [LARGE SCALE GENOMIC DNA]</scope>
    <source>
        <strain evidence="8">JU1422</strain>
    </source>
</reference>
<accession>A0A2G5UN99</accession>
<dbReference type="SUPFAM" id="SSF54695">
    <property type="entry name" value="POZ domain"/>
    <property type="match status" value="1"/>
</dbReference>
<comment type="caution">
    <text evidence="7">The sequence shown here is derived from an EMBL/GenBank/DDBJ whole genome shotgun (WGS) entry which is preliminary data.</text>
</comment>
<dbReference type="InterPro" id="IPR011333">
    <property type="entry name" value="SKP1/BTB/POZ_sf"/>
</dbReference>
<dbReference type="GO" id="GO:0016567">
    <property type="term" value="P:protein ubiquitination"/>
    <property type="evidence" value="ECO:0007669"/>
    <property type="project" value="UniProtKB-UniPathway"/>
</dbReference>
<comment type="pathway">
    <text evidence="3">Protein modification; protein ubiquitination.</text>
</comment>
<dbReference type="PIRSF" id="PIRSF028729">
    <property type="entry name" value="E3_ubiquit_lig_SCF_Skp"/>
    <property type="match status" value="1"/>
</dbReference>
<evidence type="ECO:0000259" key="5">
    <source>
        <dbReference type="Pfam" id="PF01466"/>
    </source>
</evidence>
<evidence type="ECO:0000256" key="2">
    <source>
        <dbReference type="ARBA" id="ARBA00022786"/>
    </source>
</evidence>
<dbReference type="Proteomes" id="UP000230233">
    <property type="component" value="Chromosome III"/>
</dbReference>
<dbReference type="Pfam" id="PF01466">
    <property type="entry name" value="Skp1"/>
    <property type="match status" value="1"/>
</dbReference>
<evidence type="ECO:0000313" key="7">
    <source>
        <dbReference type="EMBL" id="PIC41027.1"/>
    </source>
</evidence>
<evidence type="ECO:0000256" key="1">
    <source>
        <dbReference type="ARBA" id="ARBA00009993"/>
    </source>
</evidence>
<dbReference type="Gene3D" id="3.30.710.10">
    <property type="entry name" value="Potassium Channel Kv1.1, Chain A"/>
    <property type="match status" value="1"/>
</dbReference>
<gene>
    <name evidence="7" type="primary">Cnig_chr_III.g8585</name>
    <name evidence="7" type="ORF">B9Z55_008585</name>
</gene>
<comment type="similarity">
    <text evidence="1 3">Belongs to the SKP1 family.</text>
</comment>
<dbReference type="EMBL" id="PDUG01000003">
    <property type="protein sequence ID" value="PIC41027.1"/>
    <property type="molecule type" value="Genomic_DNA"/>
</dbReference>
<keyword evidence="8" id="KW-1185">Reference proteome</keyword>
<dbReference type="GO" id="GO:0006511">
    <property type="term" value="P:ubiquitin-dependent protein catabolic process"/>
    <property type="evidence" value="ECO:0007669"/>
    <property type="project" value="InterPro"/>
</dbReference>
<proteinExistence type="inferred from homology"/>
<dbReference type="InterPro" id="IPR016072">
    <property type="entry name" value="Skp1_comp_dimer"/>
</dbReference>
<evidence type="ECO:0000259" key="6">
    <source>
        <dbReference type="Pfam" id="PF03931"/>
    </source>
</evidence>
<dbReference type="AlphaFoldDB" id="A0A2G5UN99"/>
<organism evidence="7 8">
    <name type="scientific">Caenorhabditis nigoni</name>
    <dbReference type="NCBI Taxonomy" id="1611254"/>
    <lineage>
        <taxon>Eukaryota</taxon>
        <taxon>Metazoa</taxon>
        <taxon>Ecdysozoa</taxon>
        <taxon>Nematoda</taxon>
        <taxon>Chromadorea</taxon>
        <taxon>Rhabditida</taxon>
        <taxon>Rhabditina</taxon>
        <taxon>Rhabditomorpha</taxon>
        <taxon>Rhabditoidea</taxon>
        <taxon>Rhabditidae</taxon>
        <taxon>Peloderinae</taxon>
        <taxon>Caenorhabditis</taxon>
    </lineage>
</organism>
<name>A0A2G5UN99_9PELO</name>
<dbReference type="InterPro" id="IPR001232">
    <property type="entry name" value="SKP1-like"/>
</dbReference>
<feature type="domain" description="SKP1 component POZ" evidence="6">
    <location>
        <begin position="13"/>
        <end position="75"/>
    </location>
</feature>
<feature type="domain" description="SKP1 component dimerisation" evidence="5">
    <location>
        <begin position="124"/>
        <end position="166"/>
    </location>
</feature>
<dbReference type="InterPro" id="IPR036296">
    <property type="entry name" value="SKP1-like_dim_sf"/>
</dbReference>
<dbReference type="PANTHER" id="PTHR11165">
    <property type="entry name" value="SKP1"/>
    <property type="match status" value="1"/>
</dbReference>
<evidence type="ECO:0000256" key="4">
    <source>
        <dbReference type="SAM" id="MobiDB-lite"/>
    </source>
</evidence>
<sequence length="189" mass="21378">MANAPAEPTFFYTLESDDHKLIKMSNLAVEQAVTLKNLVTGLGIDAEKAAKSPIPINNVDGATLVKVAAWCEHHRGEEPILEDVEEVYPRQTNIPDWDMEFLKALEGEDLEKLVMAAHDLKAMKLLQYCCKKIAMMAEGKSPEELRIIFQIPYDEEDEMDEMELKERLERDAEEEEDERLGAPSTSNAL</sequence>
<dbReference type="FunFam" id="3.30.710.10:FF:000124">
    <property type="entry name" value="Protein CBG09126"/>
    <property type="match status" value="1"/>
</dbReference>